<protein>
    <submittedName>
        <fullName evidence="1">Uncharacterized protein</fullName>
    </submittedName>
</protein>
<accession>A0A7I9ZFG3</accession>
<dbReference type="EMBL" id="BLLB01000001">
    <property type="protein sequence ID" value="GFG99552.1"/>
    <property type="molecule type" value="Genomic_DNA"/>
</dbReference>
<dbReference type="Proteomes" id="UP000465304">
    <property type="component" value="Unassembled WGS sequence"/>
</dbReference>
<dbReference type="AlphaFoldDB" id="A0A7I9ZFG3"/>
<evidence type="ECO:0000313" key="2">
    <source>
        <dbReference type="Proteomes" id="UP000465304"/>
    </source>
</evidence>
<gene>
    <name evidence="1" type="ORF">MHIP_00360</name>
</gene>
<reference evidence="1 2" key="1">
    <citation type="journal article" date="2019" name="Emerg. Microbes Infect.">
        <title>Comprehensive subspecies identification of 175 nontuberculous mycobacteria species based on 7547 genomic profiles.</title>
        <authorList>
            <person name="Matsumoto Y."/>
            <person name="Kinjo T."/>
            <person name="Motooka D."/>
            <person name="Nabeya D."/>
            <person name="Jung N."/>
            <person name="Uechi K."/>
            <person name="Horii T."/>
            <person name="Iida T."/>
            <person name="Fujita J."/>
            <person name="Nakamura S."/>
        </authorList>
    </citation>
    <scope>NUCLEOTIDE SEQUENCE [LARGE SCALE GENOMIC DNA]</scope>
    <source>
        <strain evidence="1 2">JCM 30996</strain>
    </source>
</reference>
<proteinExistence type="predicted"/>
<name>A0A7I9ZFG3_9MYCO</name>
<evidence type="ECO:0000313" key="1">
    <source>
        <dbReference type="EMBL" id="GFG99552.1"/>
    </source>
</evidence>
<keyword evidence="2" id="KW-1185">Reference proteome</keyword>
<sequence>MITVCAVRYERSHIASIICPELEPPRSSAARRIAAADMLRSALFLLSALAVSDHDSGDVDGQDPPRMRIEYGRVGIPGPVATAAEAGIS</sequence>
<organism evidence="1 2">
    <name type="scientific">Mycolicibacterium hippocampi</name>
    <dbReference type="NCBI Taxonomy" id="659824"/>
    <lineage>
        <taxon>Bacteria</taxon>
        <taxon>Bacillati</taxon>
        <taxon>Actinomycetota</taxon>
        <taxon>Actinomycetes</taxon>
        <taxon>Mycobacteriales</taxon>
        <taxon>Mycobacteriaceae</taxon>
        <taxon>Mycolicibacterium</taxon>
    </lineage>
</organism>
<comment type="caution">
    <text evidence="1">The sequence shown here is derived from an EMBL/GenBank/DDBJ whole genome shotgun (WGS) entry which is preliminary data.</text>
</comment>